<accession>A0AA39XC00</accession>
<organism evidence="1 2">
    <name type="scientific">Bombardia bombarda</name>
    <dbReference type="NCBI Taxonomy" id="252184"/>
    <lineage>
        <taxon>Eukaryota</taxon>
        <taxon>Fungi</taxon>
        <taxon>Dikarya</taxon>
        <taxon>Ascomycota</taxon>
        <taxon>Pezizomycotina</taxon>
        <taxon>Sordariomycetes</taxon>
        <taxon>Sordariomycetidae</taxon>
        <taxon>Sordariales</taxon>
        <taxon>Lasiosphaeriaceae</taxon>
        <taxon>Bombardia</taxon>
    </lineage>
</organism>
<sequence length="253" mass="27706">MTGLDQGVDGGSTSTAFLLAAEAPIRLPSIPLLELQTTAYPAVQGWARYPMPISDLPKRAQPQPSRTPRLSPFREVHGQWNRGADALDWGRWASRQAFTRSNDQAIDSNAASRFHEAALKSRSTLRAGPNKGACLPRTVEVKLLSATDASNRLDLASRLVYALQCYFAQCFSKLIQLGTSMVTNEIRIPRLSYGRPASSSKVAATQPRCALTPPHPPRLPFARAGAYYRPMGSINCTVDKSMGLIRIFELHQG</sequence>
<keyword evidence="2" id="KW-1185">Reference proteome</keyword>
<gene>
    <name evidence="1" type="ORF">B0T17DRAFT_241534</name>
</gene>
<dbReference type="EMBL" id="JAULSR010000002">
    <property type="protein sequence ID" value="KAK0631139.1"/>
    <property type="molecule type" value="Genomic_DNA"/>
</dbReference>
<comment type="caution">
    <text evidence="1">The sequence shown here is derived from an EMBL/GenBank/DDBJ whole genome shotgun (WGS) entry which is preliminary data.</text>
</comment>
<evidence type="ECO:0000313" key="1">
    <source>
        <dbReference type="EMBL" id="KAK0631139.1"/>
    </source>
</evidence>
<reference evidence="1" key="1">
    <citation type="submission" date="2023-06" db="EMBL/GenBank/DDBJ databases">
        <title>Genome-scale phylogeny and comparative genomics of the fungal order Sordariales.</title>
        <authorList>
            <consortium name="Lawrence Berkeley National Laboratory"/>
            <person name="Hensen N."/>
            <person name="Bonometti L."/>
            <person name="Westerberg I."/>
            <person name="Brannstrom I.O."/>
            <person name="Guillou S."/>
            <person name="Cros-Aarteil S."/>
            <person name="Calhoun S."/>
            <person name="Haridas S."/>
            <person name="Kuo A."/>
            <person name="Mondo S."/>
            <person name="Pangilinan J."/>
            <person name="Riley R."/>
            <person name="LaButti K."/>
            <person name="Andreopoulos B."/>
            <person name="Lipzen A."/>
            <person name="Chen C."/>
            <person name="Yanf M."/>
            <person name="Daum C."/>
            <person name="Ng V."/>
            <person name="Clum A."/>
            <person name="Steindorff A."/>
            <person name="Ohm R."/>
            <person name="Martin F."/>
            <person name="Silar P."/>
            <person name="Natvig D."/>
            <person name="Lalanne C."/>
            <person name="Gautier V."/>
            <person name="Ament-velasquez S.L."/>
            <person name="Kruys A."/>
            <person name="Hutchinson M.I."/>
            <person name="Powell A.J."/>
            <person name="Barry K."/>
            <person name="Miller A.N."/>
            <person name="Grigoriev I.V."/>
            <person name="Debuchy R."/>
            <person name="Gladieux P."/>
            <person name="Thoren M.H."/>
            <person name="Johannesson H."/>
        </authorList>
    </citation>
    <scope>NUCLEOTIDE SEQUENCE</scope>
    <source>
        <strain evidence="1">SMH3391-2</strain>
    </source>
</reference>
<dbReference type="AlphaFoldDB" id="A0AA39XC00"/>
<protein>
    <submittedName>
        <fullName evidence="1">Uncharacterized protein</fullName>
    </submittedName>
</protein>
<evidence type="ECO:0000313" key="2">
    <source>
        <dbReference type="Proteomes" id="UP001174934"/>
    </source>
</evidence>
<proteinExistence type="predicted"/>
<name>A0AA39XC00_9PEZI</name>
<dbReference type="Proteomes" id="UP001174934">
    <property type="component" value="Unassembled WGS sequence"/>
</dbReference>